<dbReference type="InterPro" id="IPR013762">
    <property type="entry name" value="Integrase-like_cat_sf"/>
</dbReference>
<accession>A0A024HPX0</accession>
<dbReference type="eggNOG" id="COG4973">
    <property type="taxonomic scope" value="Bacteria"/>
</dbReference>
<keyword evidence="5 11" id="KW-0132">Cell division</keyword>
<reference evidence="14 15" key="2">
    <citation type="submission" date="2014-05" db="EMBL/GenBank/DDBJ databases">
        <title>Genome sequence of the 3-chlorobenzoate degrading bacterium Pseudomonas knackmussii B13 shows multiple evidence for horizontal gene transfer.</title>
        <authorList>
            <person name="Miyazaki R."/>
            <person name="Bertelli C."/>
            <person name="Falquet L."/>
            <person name="Robinson-Rechavi M."/>
            <person name="Gharib W."/>
            <person name="Roy S."/>
            <person name="Van der Meer J.R."/>
        </authorList>
    </citation>
    <scope>NUCLEOTIDE SEQUENCE [LARGE SCALE GENOMIC DNA]</scope>
    <source>
        <strain evidence="14 15">B13</strain>
    </source>
</reference>
<keyword evidence="7 11" id="KW-0229">DNA integration</keyword>
<dbReference type="KEGG" id="pkc:PKB_5621"/>
<feature type="active site" evidence="11">
    <location>
        <position position="265"/>
    </location>
</feature>
<keyword evidence="6 11" id="KW-0159">Chromosome partition</keyword>
<sequence>MSLATDLDAFLEHLRSERQVSAHTLSGYQRDLLKVVQLCEKAGITGWADLDVRQLRVFVARLHQQGLASRSLARLLSAVRGLYQYLIRERLCRHNPADGLSAPKAARKLPRTLDADRAAQLLDGGVEDDFIARRDQALLELFYSSGLRLSELVGLDLGGLDLAAGLVRVVGKGNKVRELPVGSAARHAIEQWLPIREQVRPADDALFVGISGKRLTPRAVQLRVRQAGVRELGQHLHPHMLRHSFASHMLESSQDLRAVQELLGHADIATTQIYTHLDFQHLAKVYDQAHPRARRGKRDNDTGADE</sequence>
<evidence type="ECO:0000256" key="9">
    <source>
        <dbReference type="ARBA" id="ARBA00023172"/>
    </source>
</evidence>
<feature type="active site" evidence="11">
    <location>
        <position position="242"/>
    </location>
</feature>
<dbReference type="GO" id="GO:0009037">
    <property type="term" value="F:tyrosine-based site-specific recombinase activity"/>
    <property type="evidence" value="ECO:0007669"/>
    <property type="project" value="UniProtKB-UniRule"/>
</dbReference>
<comment type="similarity">
    <text evidence="2 11">Belongs to the 'phage' integrase family. XerC subfamily.</text>
</comment>
<evidence type="ECO:0000256" key="4">
    <source>
        <dbReference type="ARBA" id="ARBA00022490"/>
    </source>
</evidence>
<dbReference type="PATRIC" id="fig|1301098.3.peg.5603"/>
<dbReference type="PANTHER" id="PTHR30349">
    <property type="entry name" value="PHAGE INTEGRASE-RELATED"/>
    <property type="match status" value="1"/>
</dbReference>
<dbReference type="InterPro" id="IPR044068">
    <property type="entry name" value="CB"/>
</dbReference>
<dbReference type="InterPro" id="IPR002104">
    <property type="entry name" value="Integrase_catalytic"/>
</dbReference>
<keyword evidence="8 11" id="KW-0238">DNA-binding</keyword>
<dbReference type="RefSeq" id="WP_043256405.1">
    <property type="nucleotide sequence ID" value="NZ_HG322950.1"/>
</dbReference>
<keyword evidence="9 11" id="KW-0233">DNA recombination</keyword>
<dbReference type="EMBL" id="HG322950">
    <property type="protein sequence ID" value="CDF86931.1"/>
    <property type="molecule type" value="Genomic_DNA"/>
</dbReference>
<reference evidence="14 15" key="1">
    <citation type="submission" date="2013-03" db="EMBL/GenBank/DDBJ databases">
        <authorList>
            <person name="Linke B."/>
        </authorList>
    </citation>
    <scope>NUCLEOTIDE SEQUENCE [LARGE SCALE GENOMIC DNA]</scope>
    <source>
        <strain evidence="14 15">B13</strain>
    </source>
</reference>
<dbReference type="InterPro" id="IPR023009">
    <property type="entry name" value="Tyrosine_recombinase_XerC/XerD"/>
</dbReference>
<evidence type="ECO:0000256" key="2">
    <source>
        <dbReference type="ARBA" id="ARBA00006657"/>
    </source>
</evidence>
<dbReference type="Gene3D" id="1.10.443.10">
    <property type="entry name" value="Intergrase catalytic core"/>
    <property type="match status" value="1"/>
</dbReference>
<dbReference type="InterPro" id="IPR010998">
    <property type="entry name" value="Integrase_recombinase_N"/>
</dbReference>
<dbReference type="SUPFAM" id="SSF47823">
    <property type="entry name" value="lambda integrase-like, N-terminal domain"/>
    <property type="match status" value="1"/>
</dbReference>
<evidence type="ECO:0000313" key="15">
    <source>
        <dbReference type="Proteomes" id="UP000025241"/>
    </source>
</evidence>
<evidence type="ECO:0000256" key="8">
    <source>
        <dbReference type="ARBA" id="ARBA00023125"/>
    </source>
</evidence>
<dbReference type="HOGENOM" id="CLU_027562_9_0_6"/>
<evidence type="ECO:0000256" key="3">
    <source>
        <dbReference type="ARBA" id="ARBA00015804"/>
    </source>
</evidence>
<comment type="function">
    <text evidence="11">Site-specific tyrosine recombinase, which acts by catalyzing the cutting and rejoining of the recombining DNA molecules. The XerC-XerD complex is essential to convert dimers of the bacterial chromosome into monomers to permit their segregation at cell division. It also contributes to the segregational stability of plasmids.</text>
</comment>
<feature type="active site" evidence="11">
    <location>
        <position position="148"/>
    </location>
</feature>
<evidence type="ECO:0000256" key="1">
    <source>
        <dbReference type="ARBA" id="ARBA00004496"/>
    </source>
</evidence>
<feature type="active site" description="O-(3'-phospho-DNA)-tyrosine intermediate" evidence="11">
    <location>
        <position position="274"/>
    </location>
</feature>
<dbReference type="InterPro" id="IPR004107">
    <property type="entry name" value="Integrase_SAM-like_N"/>
</dbReference>
<dbReference type="PROSITE" id="PS51900">
    <property type="entry name" value="CB"/>
    <property type="match status" value="1"/>
</dbReference>
<dbReference type="Pfam" id="PF00589">
    <property type="entry name" value="Phage_integrase"/>
    <property type="match status" value="1"/>
</dbReference>
<proteinExistence type="inferred from homology"/>
<dbReference type="STRING" id="1301098.PKB_5621"/>
<dbReference type="InterPro" id="IPR011010">
    <property type="entry name" value="DNA_brk_join_enz"/>
</dbReference>
<feature type="active site" evidence="11">
    <location>
        <position position="239"/>
    </location>
</feature>
<dbReference type="Gene3D" id="1.10.150.130">
    <property type="match status" value="1"/>
</dbReference>
<comment type="subunit">
    <text evidence="11">Forms a cyclic heterotetrameric complex composed of two molecules of XerC and two molecules of XerD.</text>
</comment>
<dbReference type="HAMAP" id="MF_01808">
    <property type="entry name" value="Recomb_XerC_XerD"/>
    <property type="match status" value="1"/>
</dbReference>
<dbReference type="PROSITE" id="PS51898">
    <property type="entry name" value="TYR_RECOMBINASE"/>
    <property type="match status" value="1"/>
</dbReference>
<dbReference type="AlphaFoldDB" id="A0A024HPX0"/>
<evidence type="ECO:0000313" key="14">
    <source>
        <dbReference type="EMBL" id="CDF86931.1"/>
    </source>
</evidence>
<dbReference type="GO" id="GO:0003677">
    <property type="term" value="F:DNA binding"/>
    <property type="evidence" value="ECO:0007669"/>
    <property type="project" value="UniProtKB-UniRule"/>
</dbReference>
<dbReference type="Proteomes" id="UP000025241">
    <property type="component" value="Chromosome I"/>
</dbReference>
<protein>
    <recommendedName>
        <fullName evidence="3 11">Tyrosine recombinase XerC</fullName>
    </recommendedName>
</protein>
<dbReference type="NCBIfam" id="TIGR02224">
    <property type="entry name" value="recomb_XerC"/>
    <property type="match status" value="1"/>
</dbReference>
<feature type="active site" evidence="11">
    <location>
        <position position="172"/>
    </location>
</feature>
<keyword evidence="10 11" id="KW-0131">Cell cycle</keyword>
<gene>
    <name evidence="11 14" type="primary">xerC</name>
    <name evidence="14" type="ORF">PKB_5621</name>
</gene>
<evidence type="ECO:0000256" key="11">
    <source>
        <dbReference type="HAMAP-Rule" id="MF_01808"/>
    </source>
</evidence>
<dbReference type="SUPFAM" id="SSF56349">
    <property type="entry name" value="DNA breaking-rejoining enzymes"/>
    <property type="match status" value="1"/>
</dbReference>
<feature type="domain" description="Tyr recombinase" evidence="12">
    <location>
        <begin position="108"/>
        <end position="287"/>
    </location>
</feature>
<dbReference type="OrthoDB" id="9801717at2"/>
<dbReference type="GO" id="GO:0051301">
    <property type="term" value="P:cell division"/>
    <property type="evidence" value="ECO:0007669"/>
    <property type="project" value="UniProtKB-UniRule"/>
</dbReference>
<evidence type="ECO:0000256" key="5">
    <source>
        <dbReference type="ARBA" id="ARBA00022618"/>
    </source>
</evidence>
<evidence type="ECO:0000259" key="13">
    <source>
        <dbReference type="PROSITE" id="PS51900"/>
    </source>
</evidence>
<dbReference type="InterPro" id="IPR011931">
    <property type="entry name" value="Recomb_XerC"/>
</dbReference>
<dbReference type="GO" id="GO:0007059">
    <property type="term" value="P:chromosome segregation"/>
    <property type="evidence" value="ECO:0007669"/>
    <property type="project" value="UniProtKB-UniRule"/>
</dbReference>
<dbReference type="InterPro" id="IPR050090">
    <property type="entry name" value="Tyrosine_recombinase_XerCD"/>
</dbReference>
<dbReference type="NCBIfam" id="NF001399">
    <property type="entry name" value="PRK00283.1"/>
    <property type="match status" value="1"/>
</dbReference>
<dbReference type="CDD" id="cd00798">
    <property type="entry name" value="INT_XerDC_C"/>
    <property type="match status" value="1"/>
</dbReference>
<evidence type="ECO:0000256" key="7">
    <source>
        <dbReference type="ARBA" id="ARBA00022908"/>
    </source>
</evidence>
<evidence type="ECO:0000256" key="10">
    <source>
        <dbReference type="ARBA" id="ARBA00023306"/>
    </source>
</evidence>
<organism evidence="14 15">
    <name type="scientific">Pseudomonas knackmussii (strain DSM 6978 / CCUG 54928 / LMG 23759 / B13)</name>
    <dbReference type="NCBI Taxonomy" id="1301098"/>
    <lineage>
        <taxon>Bacteria</taxon>
        <taxon>Pseudomonadati</taxon>
        <taxon>Pseudomonadota</taxon>
        <taxon>Gammaproteobacteria</taxon>
        <taxon>Pseudomonadales</taxon>
        <taxon>Pseudomonadaceae</taxon>
        <taxon>Pseudomonas</taxon>
    </lineage>
</organism>
<evidence type="ECO:0000256" key="6">
    <source>
        <dbReference type="ARBA" id="ARBA00022829"/>
    </source>
</evidence>
<dbReference type="Pfam" id="PF02899">
    <property type="entry name" value="Phage_int_SAM_1"/>
    <property type="match status" value="1"/>
</dbReference>
<dbReference type="GO" id="GO:0005737">
    <property type="term" value="C:cytoplasm"/>
    <property type="evidence" value="ECO:0007669"/>
    <property type="project" value="UniProtKB-SubCell"/>
</dbReference>
<name>A0A024HPX0_PSEKB</name>
<keyword evidence="15" id="KW-1185">Reference proteome</keyword>
<feature type="domain" description="Core-binding (CB)" evidence="13">
    <location>
        <begin position="1"/>
        <end position="87"/>
    </location>
</feature>
<keyword evidence="4 11" id="KW-0963">Cytoplasm</keyword>
<evidence type="ECO:0000259" key="12">
    <source>
        <dbReference type="PROSITE" id="PS51898"/>
    </source>
</evidence>
<dbReference type="GO" id="GO:0006313">
    <property type="term" value="P:DNA transposition"/>
    <property type="evidence" value="ECO:0007669"/>
    <property type="project" value="UniProtKB-UniRule"/>
</dbReference>
<comment type="subcellular location">
    <subcellularLocation>
        <location evidence="1 11">Cytoplasm</location>
    </subcellularLocation>
</comment>
<dbReference type="PANTHER" id="PTHR30349:SF81">
    <property type="entry name" value="TYROSINE RECOMBINASE XERC"/>
    <property type="match status" value="1"/>
</dbReference>